<reference evidence="6" key="1">
    <citation type="journal article" date="2019" name="Int. J. Syst. Evol. Microbiol.">
        <title>The Global Catalogue of Microorganisms (GCM) 10K type strain sequencing project: providing services to taxonomists for standard genome sequencing and annotation.</title>
        <authorList>
            <consortium name="The Broad Institute Genomics Platform"/>
            <consortium name="The Broad Institute Genome Sequencing Center for Infectious Disease"/>
            <person name="Wu L."/>
            <person name="Ma J."/>
        </authorList>
    </citation>
    <scope>NUCLEOTIDE SEQUENCE [LARGE SCALE GENOMIC DNA]</scope>
    <source>
        <strain evidence="6">CGMCC 1.13718</strain>
    </source>
</reference>
<evidence type="ECO:0000259" key="4">
    <source>
        <dbReference type="PROSITE" id="PS50043"/>
    </source>
</evidence>
<dbReference type="RefSeq" id="WP_193194056.1">
    <property type="nucleotide sequence ID" value="NZ_JACZFR010000053.1"/>
</dbReference>
<organism evidence="5 6">
    <name type="scientific">Microbulbifer taiwanensis</name>
    <dbReference type="NCBI Taxonomy" id="986746"/>
    <lineage>
        <taxon>Bacteria</taxon>
        <taxon>Pseudomonadati</taxon>
        <taxon>Pseudomonadota</taxon>
        <taxon>Gammaproteobacteria</taxon>
        <taxon>Cellvibrionales</taxon>
        <taxon>Microbulbiferaceae</taxon>
        <taxon>Microbulbifer</taxon>
    </lineage>
</organism>
<dbReference type="PROSITE" id="PS50043">
    <property type="entry name" value="HTH_LUXR_2"/>
    <property type="match status" value="1"/>
</dbReference>
<protein>
    <submittedName>
        <fullName evidence="5">LuxR C-terminal-related transcriptional regulator</fullName>
    </submittedName>
</protein>
<dbReference type="PRINTS" id="PR00038">
    <property type="entry name" value="HTHLUXR"/>
</dbReference>
<keyword evidence="6" id="KW-1185">Reference proteome</keyword>
<feature type="domain" description="HTH luxR-type" evidence="4">
    <location>
        <begin position="196"/>
        <end position="261"/>
    </location>
</feature>
<gene>
    <name evidence="5" type="ORF">ACFQBM_04535</name>
</gene>
<keyword evidence="1" id="KW-0805">Transcription regulation</keyword>
<dbReference type="Gene3D" id="1.10.10.10">
    <property type="entry name" value="Winged helix-like DNA-binding domain superfamily/Winged helix DNA-binding domain"/>
    <property type="match status" value="1"/>
</dbReference>
<evidence type="ECO:0000256" key="2">
    <source>
        <dbReference type="ARBA" id="ARBA00023125"/>
    </source>
</evidence>
<sequence>MNTAINLTSWHQTIARIFESASDSESIYELLKGAEALVHGNSSMAILYPKKSSPQVTHHRLLANEKPSTQVDRYVDGAYLLDPFFRTAIDEGREGLFLLREVAPDAFEQTEYFRVYYREAHLSDEACYLVQGEDGTVASLSIGRSEDLCGGRFSGEEVTLLRSLFPLVKSLLRKWMQDRDTAESESFGNRLDSALENFGTSVLTRRECEVLHMTMRGHSIKSMAERLDASVDTIKTHRKHIYTKLDITSQSELFYLFISALRHHAESDSDPLISLESGS</sequence>
<accession>A0ABW1YKV9</accession>
<proteinExistence type="predicted"/>
<dbReference type="InterPro" id="IPR016032">
    <property type="entry name" value="Sig_transdc_resp-reg_C-effctor"/>
</dbReference>
<evidence type="ECO:0000313" key="6">
    <source>
        <dbReference type="Proteomes" id="UP001596425"/>
    </source>
</evidence>
<dbReference type="InterPro" id="IPR000792">
    <property type="entry name" value="Tscrpt_reg_LuxR_C"/>
</dbReference>
<dbReference type="Proteomes" id="UP001596425">
    <property type="component" value="Unassembled WGS sequence"/>
</dbReference>
<evidence type="ECO:0000256" key="1">
    <source>
        <dbReference type="ARBA" id="ARBA00023015"/>
    </source>
</evidence>
<dbReference type="InterPro" id="IPR036388">
    <property type="entry name" value="WH-like_DNA-bd_sf"/>
</dbReference>
<dbReference type="Pfam" id="PF00196">
    <property type="entry name" value="GerE"/>
    <property type="match status" value="1"/>
</dbReference>
<keyword evidence="2" id="KW-0238">DNA-binding</keyword>
<evidence type="ECO:0000313" key="5">
    <source>
        <dbReference type="EMBL" id="MFC6632533.1"/>
    </source>
</evidence>
<dbReference type="PANTHER" id="PTHR44688:SF16">
    <property type="entry name" value="DNA-BINDING TRANSCRIPTIONAL ACTIVATOR DEVR_DOSR"/>
    <property type="match status" value="1"/>
</dbReference>
<keyword evidence="3" id="KW-0804">Transcription</keyword>
<name>A0ABW1YKV9_9GAMM</name>
<dbReference type="SMART" id="SM00421">
    <property type="entry name" value="HTH_LUXR"/>
    <property type="match status" value="1"/>
</dbReference>
<comment type="caution">
    <text evidence="5">The sequence shown here is derived from an EMBL/GenBank/DDBJ whole genome shotgun (WGS) entry which is preliminary data.</text>
</comment>
<dbReference type="SUPFAM" id="SSF46894">
    <property type="entry name" value="C-terminal effector domain of the bipartite response regulators"/>
    <property type="match status" value="1"/>
</dbReference>
<dbReference type="CDD" id="cd06170">
    <property type="entry name" value="LuxR_C_like"/>
    <property type="match status" value="1"/>
</dbReference>
<evidence type="ECO:0000256" key="3">
    <source>
        <dbReference type="ARBA" id="ARBA00023163"/>
    </source>
</evidence>
<dbReference type="EMBL" id="JBHSVR010000001">
    <property type="protein sequence ID" value="MFC6632533.1"/>
    <property type="molecule type" value="Genomic_DNA"/>
</dbReference>
<dbReference type="PANTHER" id="PTHR44688">
    <property type="entry name" value="DNA-BINDING TRANSCRIPTIONAL ACTIVATOR DEVR_DOSR"/>
    <property type="match status" value="1"/>
</dbReference>